<feature type="domain" description="Serine/threonine-protein kinase 11-interacting protein PH" evidence="6">
    <location>
        <begin position="507"/>
        <end position="571"/>
    </location>
</feature>
<dbReference type="InterPro" id="IPR032675">
    <property type="entry name" value="LRR_dom_sf"/>
</dbReference>
<evidence type="ECO:0000259" key="5">
    <source>
        <dbReference type="Pfam" id="PF15904"/>
    </source>
</evidence>
<evidence type="ECO:0000256" key="1">
    <source>
        <dbReference type="ARBA" id="ARBA00004496"/>
    </source>
</evidence>
<dbReference type="InterPro" id="IPR001611">
    <property type="entry name" value="Leu-rich_rpt"/>
</dbReference>
<keyword evidence="8" id="KW-1185">Reference proteome</keyword>
<gene>
    <name evidence="7" type="ORF">PSYICH_LOCUS14191</name>
</gene>
<dbReference type="PRINTS" id="PR00019">
    <property type="entry name" value="LEURICHRPT"/>
</dbReference>
<keyword evidence="2" id="KW-0963">Cytoplasm</keyword>
<evidence type="ECO:0000256" key="3">
    <source>
        <dbReference type="ARBA" id="ARBA00022614"/>
    </source>
</evidence>
<dbReference type="InterPro" id="IPR031782">
    <property type="entry name" value="LIP1_N"/>
</dbReference>
<dbReference type="Gene3D" id="3.80.10.10">
    <property type="entry name" value="Ribonuclease Inhibitor"/>
    <property type="match status" value="1"/>
</dbReference>
<sequence length="638" mass="71699">MESDISYLANILRPSSRDIFNGKGKLCLSANYLNKLNTAIDANLDEGVSSFQIVQTSNTKANFIKDIQFLLDLIQKTVSLKIIPDETVEYNTVDITKFKNIKILEIIKLDIQVVVGLQKLRSQIQELICCRNLKTTSDVLEKCGGDKSQPYSWNELRTANMAYNEIIEIDNSFECTLSLHTLDLSHNNLNKANFINLLPNLKHLNLSYNKLDAAPYFKGQIRNRLQVLVLNNNFIEDLNGLTSLSNLLQLDLGHNCLLDHKLLLSISHLVSLQWLNLQGNPLSFHPQHRQVTCNYLNKNAKTVKFLMDGIILNKNEKSLTGSLYPISQTVQTSSSSTNSLESVNCAQEKPKKIRYVTIEDVNTVKEVQPISTPPTPSQHLEIKRQVEQLRREYGESWLYKDSGLMVQDVLGFDKSLILSSTPLESGIVGMCISDPGILEITQNSEFKTADNISRTSEASPKTEAFCTAEDEGIVFSTNGQPDLDVSDASDGEDVFSGGEDCMFLANNCGDGSQVFVVITDSHISERDVSTSKERARWHINTVVSCEKKEEDENVIKLEFDTLRRDRKQRIYELSPGEIDTFYESIKNKIGSVSKTEEKNLTYQCMKCSEVFQRSKNALLDQPTVNCPKCSSNMVVESA</sequence>
<evidence type="ECO:0000313" key="8">
    <source>
        <dbReference type="Proteomes" id="UP001153636"/>
    </source>
</evidence>
<evidence type="ECO:0000313" key="7">
    <source>
        <dbReference type="EMBL" id="CAH1114406.1"/>
    </source>
</evidence>
<dbReference type="AlphaFoldDB" id="A0A9P0D8J1"/>
<evidence type="ECO:0008006" key="9">
    <source>
        <dbReference type="Google" id="ProtNLM"/>
    </source>
</evidence>
<dbReference type="Pfam" id="PF15904">
    <property type="entry name" value="LIP1"/>
    <property type="match status" value="1"/>
</dbReference>
<name>A0A9P0D8J1_9CUCU</name>
<dbReference type="SUPFAM" id="SSF52075">
    <property type="entry name" value="Outer arm dynein light chain 1"/>
    <property type="match status" value="1"/>
</dbReference>
<accession>A0A9P0D8J1</accession>
<evidence type="ECO:0000259" key="6">
    <source>
        <dbReference type="Pfam" id="PF25357"/>
    </source>
</evidence>
<dbReference type="PROSITE" id="PS51450">
    <property type="entry name" value="LRR"/>
    <property type="match status" value="2"/>
</dbReference>
<dbReference type="OrthoDB" id="7451790at2759"/>
<comment type="subcellular location">
    <subcellularLocation>
        <location evidence="1">Cytoplasm</location>
    </subcellularLocation>
</comment>
<dbReference type="InterPro" id="IPR057292">
    <property type="entry name" value="PH_S11IP"/>
</dbReference>
<evidence type="ECO:0000256" key="2">
    <source>
        <dbReference type="ARBA" id="ARBA00022490"/>
    </source>
</evidence>
<dbReference type="PANTHER" id="PTHR15454">
    <property type="entry name" value="NISCHARIN RELATED"/>
    <property type="match status" value="1"/>
</dbReference>
<dbReference type="GO" id="GO:0005737">
    <property type="term" value="C:cytoplasm"/>
    <property type="evidence" value="ECO:0007669"/>
    <property type="project" value="UniProtKB-SubCell"/>
</dbReference>
<protein>
    <recommendedName>
        <fullName evidence="9">Serine/threonine-protein kinase 11-interacting protein</fullName>
    </recommendedName>
</protein>
<keyword evidence="4" id="KW-0677">Repeat</keyword>
<dbReference type="PANTHER" id="PTHR15454:SF69">
    <property type="entry name" value="SERINE_THREONINE-PROTEIN KINASE 11-INTERACTING PROTEIN"/>
    <property type="match status" value="1"/>
</dbReference>
<keyword evidence="3" id="KW-0433">Leucine-rich repeat</keyword>
<organism evidence="7 8">
    <name type="scientific">Psylliodes chrysocephalus</name>
    <dbReference type="NCBI Taxonomy" id="3402493"/>
    <lineage>
        <taxon>Eukaryota</taxon>
        <taxon>Metazoa</taxon>
        <taxon>Ecdysozoa</taxon>
        <taxon>Arthropoda</taxon>
        <taxon>Hexapoda</taxon>
        <taxon>Insecta</taxon>
        <taxon>Pterygota</taxon>
        <taxon>Neoptera</taxon>
        <taxon>Endopterygota</taxon>
        <taxon>Coleoptera</taxon>
        <taxon>Polyphaga</taxon>
        <taxon>Cucujiformia</taxon>
        <taxon>Chrysomeloidea</taxon>
        <taxon>Chrysomelidae</taxon>
        <taxon>Galerucinae</taxon>
        <taxon>Alticini</taxon>
        <taxon>Psylliodes</taxon>
    </lineage>
</organism>
<feature type="domain" description="LKB1 serine/threonine kinase interacting protein 1 N-terminal" evidence="5">
    <location>
        <begin position="5"/>
        <end position="83"/>
    </location>
</feature>
<dbReference type="Pfam" id="PF25357">
    <property type="entry name" value="PH_S11IP"/>
    <property type="match status" value="1"/>
</dbReference>
<proteinExistence type="predicted"/>
<dbReference type="Proteomes" id="UP001153636">
    <property type="component" value="Chromosome 8"/>
</dbReference>
<evidence type="ECO:0000256" key="4">
    <source>
        <dbReference type="ARBA" id="ARBA00022737"/>
    </source>
</evidence>
<reference evidence="7" key="1">
    <citation type="submission" date="2022-01" db="EMBL/GenBank/DDBJ databases">
        <authorList>
            <person name="King R."/>
        </authorList>
    </citation>
    <scope>NUCLEOTIDE SEQUENCE</scope>
</reference>
<dbReference type="EMBL" id="OV651820">
    <property type="protein sequence ID" value="CAH1114406.1"/>
    <property type="molecule type" value="Genomic_DNA"/>
</dbReference>